<sequence>MARISTITLPTPYMVGDVNVYLVEDEKLVLIDTGAPTDDSYLALEAKLKNYGYEIRDVSEIVVTHFHPDHFGLAGYIAKMFDIPVRIHPLEVYFLNEDAEKVLKVVDGWGLPQQLVNAVVQHKYKIPPKYFQNHFSIILLFPGETIKTGKFEFKIIHTPGHSLGHISLYETKNNYFITGDFILKNIFPNPLIYQIEGQRIATLPLFLESLNEVYDFPVKMVFPAHQDKFSNLQEVIDKIKIHYYQKTFEVYEKVKELKKANLFEIAQELYPDEIKEQTYLVISKVLGCLDLLREAELVEIKYGKYVVSSDNSLEGKKLLNEKYFYLYKPEEEF</sequence>
<dbReference type="PANTHER" id="PTHR23131:SF4">
    <property type="entry name" value="METALLO-BETA-LACTAMASE SUPERFAMILY POTEIN"/>
    <property type="match status" value="1"/>
</dbReference>
<dbReference type="PANTHER" id="PTHR23131">
    <property type="entry name" value="ENDORIBONUCLEASE LACTB2"/>
    <property type="match status" value="1"/>
</dbReference>
<feature type="domain" description="Metallo-beta-lactamase" evidence="1">
    <location>
        <begin position="17"/>
        <end position="225"/>
    </location>
</feature>
<accession>A0A1L8D1Q9</accession>
<comment type="caution">
    <text evidence="2">The sequence shown here is derived from an EMBL/GenBank/DDBJ whole genome shotgun (WGS) entry which is preliminary data.</text>
</comment>
<organism evidence="2 3">
    <name type="scientific">Carboxydothermus islandicus</name>
    <dbReference type="NCBI Taxonomy" id="661089"/>
    <lineage>
        <taxon>Bacteria</taxon>
        <taxon>Bacillati</taxon>
        <taxon>Bacillota</taxon>
        <taxon>Clostridia</taxon>
        <taxon>Thermoanaerobacterales</taxon>
        <taxon>Thermoanaerobacteraceae</taxon>
        <taxon>Carboxydothermus</taxon>
    </lineage>
</organism>
<keyword evidence="3" id="KW-1185">Reference proteome</keyword>
<dbReference type="Gene3D" id="3.60.15.10">
    <property type="entry name" value="Ribonuclease Z/Hydroxyacylglutathione hydrolase-like"/>
    <property type="match status" value="1"/>
</dbReference>
<dbReference type="InterPro" id="IPR001279">
    <property type="entry name" value="Metallo-B-lactamas"/>
</dbReference>
<dbReference type="OrthoDB" id="9761531at2"/>
<evidence type="ECO:0000313" key="2">
    <source>
        <dbReference type="EMBL" id="GAV25098.1"/>
    </source>
</evidence>
<evidence type="ECO:0000259" key="1">
    <source>
        <dbReference type="SMART" id="SM00849"/>
    </source>
</evidence>
<dbReference type="STRING" id="661089.ciss_10310"/>
<protein>
    <recommendedName>
        <fullName evidence="1">Metallo-beta-lactamase domain-containing protein</fullName>
    </recommendedName>
</protein>
<dbReference type="InterPro" id="IPR050662">
    <property type="entry name" value="Sec-metab_biosynth-thioest"/>
</dbReference>
<name>A0A1L8D1Q9_9THEO</name>
<dbReference type="Pfam" id="PF00753">
    <property type="entry name" value="Lactamase_B"/>
    <property type="match status" value="1"/>
</dbReference>
<dbReference type="SMART" id="SM00849">
    <property type="entry name" value="Lactamase_B"/>
    <property type="match status" value="1"/>
</dbReference>
<proteinExistence type="predicted"/>
<dbReference type="RefSeq" id="WP_075865267.1">
    <property type="nucleotide sequence ID" value="NZ_BDJL01000031.1"/>
</dbReference>
<reference evidence="3" key="1">
    <citation type="submission" date="2016-12" db="EMBL/GenBank/DDBJ databases">
        <title>Draft Genome Sequences od Carboxydothermus pertinax and islandicus, Hydrogenogenic Carboxydotrophic Bacteria.</title>
        <authorList>
            <person name="Fukuyama Y."/>
            <person name="Ohmae K."/>
            <person name="Yoneda Y."/>
            <person name="Yoshida T."/>
            <person name="Sako Y."/>
        </authorList>
    </citation>
    <scope>NUCLEOTIDE SEQUENCE [LARGE SCALE GENOMIC DNA]</scope>
    <source>
        <strain evidence="3">SET</strain>
    </source>
</reference>
<evidence type="ECO:0000313" key="3">
    <source>
        <dbReference type="Proteomes" id="UP000187338"/>
    </source>
</evidence>
<dbReference type="SUPFAM" id="SSF56281">
    <property type="entry name" value="Metallo-hydrolase/oxidoreductase"/>
    <property type="match status" value="1"/>
</dbReference>
<dbReference type="EMBL" id="BDJL01000031">
    <property type="protein sequence ID" value="GAV25098.1"/>
    <property type="molecule type" value="Genomic_DNA"/>
</dbReference>
<dbReference type="InterPro" id="IPR036866">
    <property type="entry name" value="RibonucZ/Hydroxyglut_hydro"/>
</dbReference>
<dbReference type="AlphaFoldDB" id="A0A1L8D1Q9"/>
<dbReference type="Proteomes" id="UP000187338">
    <property type="component" value="Unassembled WGS sequence"/>
</dbReference>
<gene>
    <name evidence="2" type="ORF">ciss_10310</name>
</gene>